<dbReference type="InterPro" id="IPR036365">
    <property type="entry name" value="PGBD-like_sf"/>
</dbReference>
<evidence type="ECO:0000259" key="2">
    <source>
        <dbReference type="Pfam" id="PF08924"/>
    </source>
</evidence>
<reference evidence="3 4" key="1">
    <citation type="submission" date="2022-03" db="EMBL/GenBank/DDBJ databases">
        <title>Mucilaginibacter sp. isolated from the gut of Protaetia brevitarsis seulensis larvae.</title>
        <authorList>
            <person name="Won M."/>
            <person name="Kim S.-J."/>
            <person name="Kwon S.-W."/>
        </authorList>
    </citation>
    <scope>NUCLEOTIDE SEQUENCE [LARGE SCALE GENOMIC DNA]</scope>
    <source>
        <strain evidence="3 4">CFWR-12</strain>
    </source>
</reference>
<gene>
    <name evidence="3" type="ORF">MTO99_17080</name>
</gene>
<dbReference type="InterPro" id="IPR002477">
    <property type="entry name" value="Peptidoglycan-bd-like"/>
</dbReference>
<feature type="domain" description="Peptidoglycan binding-like" evidence="1">
    <location>
        <begin position="243"/>
        <end position="285"/>
    </location>
</feature>
<name>A0ABY4C1M2_9MICO</name>
<dbReference type="SUPFAM" id="SSF51445">
    <property type="entry name" value="(Trans)glycosidases"/>
    <property type="match status" value="1"/>
</dbReference>
<feature type="domain" description="Rv2525c-like glycoside hydrolase-like" evidence="2">
    <location>
        <begin position="314"/>
        <end position="498"/>
    </location>
</feature>
<keyword evidence="4" id="KW-1185">Reference proteome</keyword>
<dbReference type="InterPro" id="IPR017853">
    <property type="entry name" value="GH"/>
</dbReference>
<dbReference type="InterPro" id="IPR036366">
    <property type="entry name" value="PGBDSf"/>
</dbReference>
<proteinExistence type="predicted"/>
<evidence type="ECO:0000313" key="3">
    <source>
        <dbReference type="EMBL" id="UOE43858.1"/>
    </source>
</evidence>
<dbReference type="CDD" id="cd06418">
    <property type="entry name" value="GH25_BacA-like"/>
    <property type="match status" value="1"/>
</dbReference>
<dbReference type="InterPro" id="IPR015020">
    <property type="entry name" value="Rv2525c-like_Glyco_Hydro-like"/>
</dbReference>
<dbReference type="Proteomes" id="UP000832097">
    <property type="component" value="Chromosome"/>
</dbReference>
<evidence type="ECO:0000313" key="4">
    <source>
        <dbReference type="Proteomes" id="UP000832097"/>
    </source>
</evidence>
<dbReference type="Gene3D" id="3.20.20.80">
    <property type="entry name" value="Glycosidases"/>
    <property type="match status" value="1"/>
</dbReference>
<organism evidence="3 4">
    <name type="scientific">Agromyces larvae</name>
    <dbReference type="NCBI Taxonomy" id="2929802"/>
    <lineage>
        <taxon>Bacteria</taxon>
        <taxon>Bacillati</taxon>
        <taxon>Actinomycetota</taxon>
        <taxon>Actinomycetes</taxon>
        <taxon>Micrococcales</taxon>
        <taxon>Microbacteriaceae</taxon>
        <taxon>Agromyces</taxon>
    </lineage>
</organism>
<dbReference type="Gene3D" id="1.10.101.10">
    <property type="entry name" value="PGBD-like superfamily/PGBD"/>
    <property type="match status" value="1"/>
</dbReference>
<dbReference type="EMBL" id="CP094528">
    <property type="protein sequence ID" value="UOE43858.1"/>
    <property type="molecule type" value="Genomic_DNA"/>
</dbReference>
<dbReference type="Pfam" id="PF08924">
    <property type="entry name" value="Rv2525c_GlyHyd-like"/>
    <property type="match status" value="1"/>
</dbReference>
<dbReference type="Pfam" id="PF01471">
    <property type="entry name" value="PG_binding_1"/>
    <property type="match status" value="1"/>
</dbReference>
<accession>A0ABY4C1M2</accession>
<protein>
    <submittedName>
        <fullName evidence="3">DUF1906 domain-containing protein</fullName>
    </submittedName>
</protein>
<evidence type="ECO:0000259" key="1">
    <source>
        <dbReference type="Pfam" id="PF01471"/>
    </source>
</evidence>
<sequence length="741" mass="80746">MSDPWVVKTQFWYNTTYGTREGFTEISTDGQTGWEIMYALTRALQFELGITSLSDNFGDGTLAALTAFGTITATSSDTSEARSNIIRIAQGALYCKGYNAGSGALTGVWDDMTQAAMKDLRNDLGLGLSSSDLTPKLFKFLLTMGAATLLSGGDAVIRDGQRTMNARYLSRDDFYVVPADGFFLRDTHLALLFALQYEIGMVDGQANGNFGPGTKTGLQTQANLTVGSTDTTKLFVHFFHLALRVNGYATTFSGTFTSATAAAVISFQNFVGLSPTGTANLETWAGLLVSTGDPDRPGTGADCVTTLTSARLMTLRNAGYLYFGRYLTNTIDHDPDKDLKFGEATAILASGGKIFPIFQTGGGTPSHFTYARGAEVAEEAAVAAWAYRIPSNAVIYFGVDYDAYDWEVAESIIPYFQAVNDKINEFGRTFRVGIYGPRNVCKRVSAAGLATYSFVSDMSTGYSGNLGQTLPTNWAFDQIQTLTLGSGTGEVEIDKNVVSSRDTAVAALAPATNMGNDPLVPASQLAAFNAEWFTHCQRYADSPAHAVIQAGNQLLVSNWVSTHDALITDLASQYQVYKALILTPLIWEGLAIHAGDVVADQLVRDFYAWRVAGSVGAPPNPSADDSSTGPCQVFARTAITARNWAVRQGLLTDRIYDTDVWQDMWEMWQKLANDEAFNIRTAMFVMMYYATTRTGVPATELRNLTPSQVMNALTGYNNDGVYGRKRMVLYYLIQRWHETFR</sequence>
<dbReference type="RefSeq" id="WP_243555154.1">
    <property type="nucleotide sequence ID" value="NZ_CP094528.1"/>
</dbReference>
<dbReference type="SUPFAM" id="SSF47090">
    <property type="entry name" value="PGBD-like"/>
    <property type="match status" value="1"/>
</dbReference>